<reference evidence="3 4" key="1">
    <citation type="submission" date="2021-09" db="EMBL/GenBank/DDBJ databases">
        <title>Genomic insights and catalytic innovation underlie evolution of tropane alkaloids biosynthesis.</title>
        <authorList>
            <person name="Wang Y.-J."/>
            <person name="Tian T."/>
            <person name="Huang J.-P."/>
            <person name="Huang S.-X."/>
        </authorList>
    </citation>
    <scope>NUCLEOTIDE SEQUENCE [LARGE SCALE GENOMIC DNA]</scope>
    <source>
        <strain evidence="3">KIB-2018</strain>
        <tissue evidence="3">Leaf</tissue>
    </source>
</reference>
<comment type="caution">
    <text evidence="3">The sequence shown here is derived from an EMBL/GenBank/DDBJ whole genome shotgun (WGS) entry which is preliminary data.</text>
</comment>
<dbReference type="Proteomes" id="UP001159364">
    <property type="component" value="Linkage Group LG09"/>
</dbReference>
<feature type="coiled-coil region" evidence="1">
    <location>
        <begin position="68"/>
        <end position="158"/>
    </location>
</feature>
<organism evidence="3 4">
    <name type="scientific">Erythroxylum novogranatense</name>
    <dbReference type="NCBI Taxonomy" id="1862640"/>
    <lineage>
        <taxon>Eukaryota</taxon>
        <taxon>Viridiplantae</taxon>
        <taxon>Streptophyta</taxon>
        <taxon>Embryophyta</taxon>
        <taxon>Tracheophyta</taxon>
        <taxon>Spermatophyta</taxon>
        <taxon>Magnoliopsida</taxon>
        <taxon>eudicotyledons</taxon>
        <taxon>Gunneridae</taxon>
        <taxon>Pentapetalae</taxon>
        <taxon>rosids</taxon>
        <taxon>fabids</taxon>
        <taxon>Malpighiales</taxon>
        <taxon>Erythroxylaceae</taxon>
        <taxon>Erythroxylum</taxon>
    </lineage>
</organism>
<keyword evidence="1" id="KW-0175">Coiled coil</keyword>
<feature type="coiled-coil region" evidence="1">
    <location>
        <begin position="194"/>
        <end position="286"/>
    </location>
</feature>
<feature type="compositionally biased region" description="Basic residues" evidence="2">
    <location>
        <begin position="1"/>
        <end position="17"/>
    </location>
</feature>
<sequence>MEDEKKKKRNKKKKNKQNKTADDNAAVGNGQNDHNHEQVPALSDVENVDEHRPHPNGIETSSLVEAEKQKWLQREVILKDTIRQLQNENILLSQKKDALKETIKQLQDENEKFSKKEATLEDTVSQLRSTNDSFMQEKATFEETIEQLKIDNESHKQKEYGLELKIIHLQGEKDSWLQNENTVTDAIARQNVDLTRLQMQVVELEECRNGLLKENQQLVEKISGRHSQIQNLETSVSSTNLSDELRKSASEIEDLNSQIEAASQLIEKLITENSDLVEKVNELYIKLEQQNKAAGHVSDIGNGPVAGNPEIASIADPVHKSNERAVLGHNLELLEPEADSVVRYLPDVDSGEIVQIPLDDNEAVDLESQVVESNDNDSVPLSDAPLVGAPFRLISFVAKYVSGADLVTKNDSRP</sequence>
<evidence type="ECO:0000256" key="2">
    <source>
        <dbReference type="SAM" id="MobiDB-lite"/>
    </source>
</evidence>
<protein>
    <submittedName>
        <fullName evidence="3">Uncharacterized protein</fullName>
    </submittedName>
</protein>
<dbReference type="AlphaFoldDB" id="A0AAV8SNS2"/>
<proteinExistence type="predicted"/>
<evidence type="ECO:0000256" key="1">
    <source>
        <dbReference type="SAM" id="Coils"/>
    </source>
</evidence>
<dbReference type="EMBL" id="JAIWQS010000009">
    <property type="protein sequence ID" value="KAJ8753932.1"/>
    <property type="molecule type" value="Genomic_DNA"/>
</dbReference>
<evidence type="ECO:0000313" key="3">
    <source>
        <dbReference type="EMBL" id="KAJ8753932.1"/>
    </source>
</evidence>
<accession>A0AAV8SNS2</accession>
<gene>
    <name evidence="3" type="ORF">K2173_000186</name>
</gene>
<keyword evidence="4" id="KW-1185">Reference proteome</keyword>
<evidence type="ECO:0000313" key="4">
    <source>
        <dbReference type="Proteomes" id="UP001159364"/>
    </source>
</evidence>
<feature type="region of interest" description="Disordered" evidence="2">
    <location>
        <begin position="1"/>
        <end position="62"/>
    </location>
</feature>
<name>A0AAV8SNS2_9ROSI</name>